<gene>
    <name evidence="10" type="ORF">SAMN04324258_2453</name>
</gene>
<dbReference type="Gene3D" id="1.10.3720.10">
    <property type="entry name" value="MetI-like"/>
    <property type="match status" value="1"/>
</dbReference>
<keyword evidence="3" id="KW-1003">Cell membrane</keyword>
<dbReference type="InterPro" id="IPR000515">
    <property type="entry name" value="MetI-like"/>
</dbReference>
<dbReference type="InterPro" id="IPR035906">
    <property type="entry name" value="MetI-like_sf"/>
</dbReference>
<dbReference type="PANTHER" id="PTHR43744:SF12">
    <property type="entry name" value="ABC TRANSPORTER PERMEASE PROTEIN MG189-RELATED"/>
    <property type="match status" value="1"/>
</dbReference>
<dbReference type="Pfam" id="PF00528">
    <property type="entry name" value="BPD_transp_1"/>
    <property type="match status" value="1"/>
</dbReference>
<dbReference type="OrthoDB" id="3521657at2"/>
<dbReference type="CDD" id="cd06261">
    <property type="entry name" value="TM_PBP2"/>
    <property type="match status" value="1"/>
</dbReference>
<evidence type="ECO:0000256" key="3">
    <source>
        <dbReference type="ARBA" id="ARBA00022475"/>
    </source>
</evidence>
<protein>
    <submittedName>
        <fullName evidence="10">Carbohydrate ABC transporter membrane protein 2, CUT1 family (TC 3.A.1.1.-)</fullName>
    </submittedName>
</protein>
<feature type="transmembrane region" description="Helical" evidence="7">
    <location>
        <begin position="271"/>
        <end position="291"/>
    </location>
</feature>
<evidence type="ECO:0000256" key="8">
    <source>
        <dbReference type="SAM" id="MobiDB-lite"/>
    </source>
</evidence>
<comment type="similarity">
    <text evidence="7">Belongs to the binding-protein-dependent transport system permease family.</text>
</comment>
<sequence>MSTLTARHDADPRPGTRPPDREHGSPRGGRRHPRRRGWWVFAVVLAVCAFLWVFPFLWMVSASLKTSGEVFAGGLNLVPEAPQWENYVRAWTTGQFGHYLSNTVIVTVAVTLIVVVRCALAGYVVGRYRFPGSRLIIGIFVATLFVPTGYTIIPIVKVSMQLGLLNSLTGMIMAMAGASNVAAILIYAGYFRKLPADLEEAAIVDGAGFLRVFLRIMLPLSMPVTATVGILTFLTTWNAFFLPLVFSFSNPGLRTVSVGMQAFVGENSTDWPGMAAAGVISILPVVVLFVFMQKYFVEGIAGAVKS</sequence>
<evidence type="ECO:0000259" key="9">
    <source>
        <dbReference type="PROSITE" id="PS50928"/>
    </source>
</evidence>
<feature type="transmembrane region" description="Helical" evidence="7">
    <location>
        <begin position="168"/>
        <end position="191"/>
    </location>
</feature>
<comment type="subcellular location">
    <subcellularLocation>
        <location evidence="1 7">Cell membrane</location>
        <topology evidence="1 7">Multi-pass membrane protein</topology>
    </subcellularLocation>
</comment>
<keyword evidence="4 7" id="KW-0812">Transmembrane</keyword>
<name>A0A1T5KUM3_9MICO</name>
<dbReference type="PANTHER" id="PTHR43744">
    <property type="entry name" value="ABC TRANSPORTER PERMEASE PROTEIN MG189-RELATED-RELATED"/>
    <property type="match status" value="1"/>
</dbReference>
<dbReference type="SUPFAM" id="SSF161098">
    <property type="entry name" value="MetI-like"/>
    <property type="match status" value="1"/>
</dbReference>
<dbReference type="RefSeq" id="WP_079574762.1">
    <property type="nucleotide sequence ID" value="NZ_FUZQ01000004.1"/>
</dbReference>
<feature type="transmembrane region" description="Helical" evidence="7">
    <location>
        <begin position="99"/>
        <end position="123"/>
    </location>
</feature>
<dbReference type="GO" id="GO:0005886">
    <property type="term" value="C:plasma membrane"/>
    <property type="evidence" value="ECO:0007669"/>
    <property type="project" value="UniProtKB-SubCell"/>
</dbReference>
<dbReference type="GO" id="GO:0055085">
    <property type="term" value="P:transmembrane transport"/>
    <property type="evidence" value="ECO:0007669"/>
    <property type="project" value="InterPro"/>
</dbReference>
<feature type="transmembrane region" description="Helical" evidence="7">
    <location>
        <begin position="212"/>
        <end position="234"/>
    </location>
</feature>
<feature type="transmembrane region" description="Helical" evidence="7">
    <location>
        <begin position="37"/>
        <end position="58"/>
    </location>
</feature>
<evidence type="ECO:0000256" key="6">
    <source>
        <dbReference type="ARBA" id="ARBA00023136"/>
    </source>
</evidence>
<keyword evidence="5 7" id="KW-1133">Transmembrane helix</keyword>
<dbReference type="STRING" id="526729.SAMN04324258_2453"/>
<keyword evidence="6 7" id="KW-0472">Membrane</keyword>
<feature type="compositionally biased region" description="Basic and acidic residues" evidence="8">
    <location>
        <begin position="1"/>
        <end position="25"/>
    </location>
</feature>
<feature type="region of interest" description="Disordered" evidence="8">
    <location>
        <begin position="1"/>
        <end position="33"/>
    </location>
</feature>
<dbReference type="PROSITE" id="PS50928">
    <property type="entry name" value="ABC_TM1"/>
    <property type="match status" value="1"/>
</dbReference>
<keyword evidence="11" id="KW-1185">Reference proteome</keyword>
<evidence type="ECO:0000256" key="7">
    <source>
        <dbReference type="RuleBase" id="RU363032"/>
    </source>
</evidence>
<feature type="domain" description="ABC transmembrane type-1" evidence="9">
    <location>
        <begin position="100"/>
        <end position="292"/>
    </location>
</feature>
<dbReference type="Proteomes" id="UP000189777">
    <property type="component" value="Unassembled WGS sequence"/>
</dbReference>
<keyword evidence="2 7" id="KW-0813">Transport</keyword>
<accession>A0A1T5KUM3</accession>
<dbReference type="EMBL" id="FUZQ01000004">
    <property type="protein sequence ID" value="SKC67397.1"/>
    <property type="molecule type" value="Genomic_DNA"/>
</dbReference>
<evidence type="ECO:0000256" key="5">
    <source>
        <dbReference type="ARBA" id="ARBA00022989"/>
    </source>
</evidence>
<feature type="transmembrane region" description="Helical" evidence="7">
    <location>
        <begin position="135"/>
        <end position="156"/>
    </location>
</feature>
<evidence type="ECO:0000256" key="2">
    <source>
        <dbReference type="ARBA" id="ARBA00022448"/>
    </source>
</evidence>
<proteinExistence type="inferred from homology"/>
<evidence type="ECO:0000256" key="1">
    <source>
        <dbReference type="ARBA" id="ARBA00004651"/>
    </source>
</evidence>
<evidence type="ECO:0000256" key="4">
    <source>
        <dbReference type="ARBA" id="ARBA00022692"/>
    </source>
</evidence>
<evidence type="ECO:0000313" key="11">
    <source>
        <dbReference type="Proteomes" id="UP000189777"/>
    </source>
</evidence>
<evidence type="ECO:0000313" key="10">
    <source>
        <dbReference type="EMBL" id="SKC67397.1"/>
    </source>
</evidence>
<reference evidence="10 11" key="1">
    <citation type="submission" date="2017-02" db="EMBL/GenBank/DDBJ databases">
        <authorList>
            <person name="Peterson S.W."/>
        </authorList>
    </citation>
    <scope>NUCLEOTIDE SEQUENCE [LARGE SCALE GENOMIC DNA]</scope>
    <source>
        <strain evidence="10 11">DSM 21481</strain>
    </source>
</reference>
<organism evidence="10 11">
    <name type="scientific">Krasilnikoviella flava</name>
    <dbReference type="NCBI Taxonomy" id="526729"/>
    <lineage>
        <taxon>Bacteria</taxon>
        <taxon>Bacillati</taxon>
        <taxon>Actinomycetota</taxon>
        <taxon>Actinomycetes</taxon>
        <taxon>Micrococcales</taxon>
        <taxon>Promicromonosporaceae</taxon>
        <taxon>Krasilnikoviella</taxon>
    </lineage>
</organism>
<dbReference type="AlphaFoldDB" id="A0A1T5KUM3"/>